<reference evidence="3" key="1">
    <citation type="journal article" date="2014" name="Nat. Genet.">
        <title>A reference genome for common bean and genome-wide analysis of dual domestications.</title>
        <authorList>
            <person name="Schmutz J."/>
            <person name="McClean P.E."/>
            <person name="Mamidi S."/>
            <person name="Wu G.A."/>
            <person name="Cannon S.B."/>
            <person name="Grimwood J."/>
            <person name="Jenkins J."/>
            <person name="Shu S."/>
            <person name="Song Q."/>
            <person name="Chavarro C."/>
            <person name="Torres-Torres M."/>
            <person name="Geffroy V."/>
            <person name="Moghaddam S.M."/>
            <person name="Gao D."/>
            <person name="Abernathy B."/>
            <person name="Barry K."/>
            <person name="Blair M."/>
            <person name="Brick M.A."/>
            <person name="Chovatia M."/>
            <person name="Gepts P."/>
            <person name="Goodstein D.M."/>
            <person name="Gonzales M."/>
            <person name="Hellsten U."/>
            <person name="Hyten D.L."/>
            <person name="Jia G."/>
            <person name="Kelly J.D."/>
            <person name="Kudrna D."/>
            <person name="Lee R."/>
            <person name="Richard M.M."/>
            <person name="Miklas P.N."/>
            <person name="Osorno J.M."/>
            <person name="Rodrigues J."/>
            <person name="Thareau V."/>
            <person name="Urrea C.A."/>
            <person name="Wang M."/>
            <person name="Yu Y."/>
            <person name="Zhang M."/>
            <person name="Wing R.A."/>
            <person name="Cregan P.B."/>
            <person name="Rokhsar D.S."/>
            <person name="Jackson S.A."/>
        </authorList>
    </citation>
    <scope>NUCLEOTIDE SEQUENCE [LARGE SCALE GENOMIC DNA]</scope>
    <source>
        <strain evidence="3">cv. G19833</strain>
    </source>
</reference>
<proteinExistence type="predicted"/>
<protein>
    <submittedName>
        <fullName evidence="2">Uncharacterized protein</fullName>
    </submittedName>
</protein>
<evidence type="ECO:0000256" key="1">
    <source>
        <dbReference type="SAM" id="MobiDB-lite"/>
    </source>
</evidence>
<dbReference type="eggNOG" id="ENOG502SFBI">
    <property type="taxonomic scope" value="Eukaryota"/>
</dbReference>
<feature type="region of interest" description="Disordered" evidence="1">
    <location>
        <begin position="25"/>
        <end position="54"/>
    </location>
</feature>
<organism evidence="2 3">
    <name type="scientific">Phaseolus vulgaris</name>
    <name type="common">Kidney bean</name>
    <name type="synonym">French bean</name>
    <dbReference type="NCBI Taxonomy" id="3885"/>
    <lineage>
        <taxon>Eukaryota</taxon>
        <taxon>Viridiplantae</taxon>
        <taxon>Streptophyta</taxon>
        <taxon>Embryophyta</taxon>
        <taxon>Tracheophyta</taxon>
        <taxon>Spermatophyta</taxon>
        <taxon>Magnoliopsida</taxon>
        <taxon>eudicotyledons</taxon>
        <taxon>Gunneridae</taxon>
        <taxon>Pentapetalae</taxon>
        <taxon>rosids</taxon>
        <taxon>fabids</taxon>
        <taxon>Fabales</taxon>
        <taxon>Fabaceae</taxon>
        <taxon>Papilionoideae</taxon>
        <taxon>50 kb inversion clade</taxon>
        <taxon>NPAAA clade</taxon>
        <taxon>indigoferoid/millettioid clade</taxon>
        <taxon>Phaseoleae</taxon>
        <taxon>Phaseolus</taxon>
    </lineage>
</organism>
<keyword evidence="3" id="KW-1185">Reference proteome</keyword>
<name>V7BJD1_PHAVU</name>
<dbReference type="OrthoDB" id="1830248at2759"/>
<sequence>MEHVSLRSSDGIQCISAGRKTINTKRSATRGLPRRPGRKTINTKRSATRGLPRRSPILVLLSPKHAYLRSSDGIRCISAGRKTINTKRSATRGLPRRSPILVLLSPEHA</sequence>
<accession>V7BJD1</accession>
<dbReference type="Proteomes" id="UP000000226">
    <property type="component" value="Chromosome 6"/>
</dbReference>
<evidence type="ECO:0000313" key="2">
    <source>
        <dbReference type="EMBL" id="ESW18087.1"/>
    </source>
</evidence>
<dbReference type="EMBL" id="CM002293">
    <property type="protein sequence ID" value="ESW18087.1"/>
    <property type="molecule type" value="Genomic_DNA"/>
</dbReference>
<feature type="compositionally biased region" description="Basic residues" evidence="1">
    <location>
        <begin position="32"/>
        <end position="42"/>
    </location>
</feature>
<gene>
    <name evidence="2" type="ORF">PHAVU_006G011900g</name>
</gene>
<dbReference type="AlphaFoldDB" id="V7BJD1"/>
<evidence type="ECO:0000313" key="3">
    <source>
        <dbReference type="Proteomes" id="UP000000226"/>
    </source>
</evidence>
<dbReference type="Gramene" id="ESW18087">
    <property type="protein sequence ID" value="ESW18087"/>
    <property type="gene ID" value="PHAVU_006G011900g"/>
</dbReference>